<dbReference type="Gene3D" id="1.10.3290.10">
    <property type="entry name" value="Fido-like domain"/>
    <property type="match status" value="1"/>
</dbReference>
<evidence type="ECO:0000259" key="8">
    <source>
        <dbReference type="PROSITE" id="PS51459"/>
    </source>
</evidence>
<comment type="catalytic activity">
    <reaction evidence="7">
        <text>L-tyrosyl-[protein] + ATP = O-(5'-adenylyl)-L-tyrosyl-[protein] + diphosphate</text>
        <dbReference type="Rhea" id="RHEA:54288"/>
        <dbReference type="Rhea" id="RHEA-COMP:10136"/>
        <dbReference type="Rhea" id="RHEA-COMP:13846"/>
        <dbReference type="ChEBI" id="CHEBI:30616"/>
        <dbReference type="ChEBI" id="CHEBI:33019"/>
        <dbReference type="ChEBI" id="CHEBI:46858"/>
        <dbReference type="ChEBI" id="CHEBI:83624"/>
        <dbReference type="EC" id="2.7.7.108"/>
    </reaction>
</comment>
<dbReference type="EC" id="2.7.7.108" evidence="5"/>
<dbReference type="GO" id="GO:0005524">
    <property type="term" value="F:ATP binding"/>
    <property type="evidence" value="ECO:0007669"/>
    <property type="project" value="UniProtKB-KW"/>
</dbReference>
<dbReference type="Proteomes" id="UP000094067">
    <property type="component" value="Unassembled WGS sequence"/>
</dbReference>
<keyword evidence="2 9" id="KW-0548">Nucleotidyltransferase</keyword>
<dbReference type="GO" id="GO:0051302">
    <property type="term" value="P:regulation of cell division"/>
    <property type="evidence" value="ECO:0007669"/>
    <property type="project" value="TreeGrafter"/>
</dbReference>
<dbReference type="AlphaFoldDB" id="A0A1E3A5X8"/>
<evidence type="ECO:0000256" key="3">
    <source>
        <dbReference type="ARBA" id="ARBA00022741"/>
    </source>
</evidence>
<evidence type="ECO:0000256" key="7">
    <source>
        <dbReference type="ARBA" id="ARBA00048696"/>
    </source>
</evidence>
<name>A0A1E3A5X8_9FIRM</name>
<gene>
    <name evidence="9" type="primary">vbhT</name>
    <name evidence="9" type="ORF">BEI61_04967</name>
</gene>
<evidence type="ECO:0000256" key="2">
    <source>
        <dbReference type="ARBA" id="ARBA00022695"/>
    </source>
</evidence>
<comment type="catalytic activity">
    <reaction evidence="6">
        <text>L-threonyl-[protein] + ATP = 3-O-(5'-adenylyl)-L-threonyl-[protein] + diphosphate</text>
        <dbReference type="Rhea" id="RHEA:54292"/>
        <dbReference type="Rhea" id="RHEA-COMP:11060"/>
        <dbReference type="Rhea" id="RHEA-COMP:13847"/>
        <dbReference type="ChEBI" id="CHEBI:30013"/>
        <dbReference type="ChEBI" id="CHEBI:30616"/>
        <dbReference type="ChEBI" id="CHEBI:33019"/>
        <dbReference type="ChEBI" id="CHEBI:138113"/>
        <dbReference type="EC" id="2.7.7.108"/>
    </reaction>
</comment>
<evidence type="ECO:0000256" key="5">
    <source>
        <dbReference type="ARBA" id="ARBA00034531"/>
    </source>
</evidence>
<sequence length="268" mass="31238">MMKDPYVYSGTEVLKNLAGIKEENAFACMEAEYTSLRIADLSIDNTLSYSDFNDLCMTHYAIFQDVFQWAGRVRIINIEKAEISLGGLSIEYSDCFDIERDAAKIIDEMNSVKWEEKGLSDVCKLYSRYMADLWKVHPFREGNTRTVVIFCSHFIESKGWYLESELFKDNAAYMRTSLVAASAIFHDLGDKRKPEYLERIVFDALEQGAKMKDRIITELQKANLPCEAATIREVVKWNRIEHKEHTSEEIKNFLRTDRNLWLLPYYIL</sequence>
<keyword evidence="4" id="KW-0067">ATP-binding</keyword>
<dbReference type="PANTHER" id="PTHR39560">
    <property type="entry name" value="PROTEIN ADENYLYLTRANSFERASE FIC-RELATED"/>
    <property type="match status" value="1"/>
</dbReference>
<dbReference type="PROSITE" id="PS51459">
    <property type="entry name" value="FIDO"/>
    <property type="match status" value="1"/>
</dbReference>
<reference evidence="9 10" key="1">
    <citation type="submission" date="2016-07" db="EMBL/GenBank/DDBJ databases">
        <title>Characterization of isolates of Eisenbergiella tayi derived from blood cultures, using whole genome sequencing.</title>
        <authorList>
            <person name="Burdz T."/>
            <person name="Wiebe D."/>
            <person name="Huynh C."/>
            <person name="Bernard K."/>
        </authorList>
    </citation>
    <scope>NUCLEOTIDE SEQUENCE [LARGE SCALE GENOMIC DNA]</scope>
    <source>
        <strain evidence="9 10">NML 110608</strain>
    </source>
</reference>
<dbReference type="EMBL" id="MCGH01000003">
    <property type="protein sequence ID" value="ODM04163.1"/>
    <property type="molecule type" value="Genomic_DNA"/>
</dbReference>
<dbReference type="SUPFAM" id="SSF140931">
    <property type="entry name" value="Fic-like"/>
    <property type="match status" value="1"/>
</dbReference>
<comment type="caution">
    <text evidence="9">The sequence shown here is derived from an EMBL/GenBank/DDBJ whole genome shotgun (WGS) entry which is preliminary data.</text>
</comment>
<keyword evidence="1 9" id="KW-0808">Transferase</keyword>
<dbReference type="InterPro" id="IPR003812">
    <property type="entry name" value="Fido"/>
</dbReference>
<organism evidence="9 10">
    <name type="scientific">Eisenbergiella tayi</name>
    <dbReference type="NCBI Taxonomy" id="1432052"/>
    <lineage>
        <taxon>Bacteria</taxon>
        <taxon>Bacillati</taxon>
        <taxon>Bacillota</taxon>
        <taxon>Clostridia</taxon>
        <taxon>Lachnospirales</taxon>
        <taxon>Lachnospiraceae</taxon>
        <taxon>Eisenbergiella</taxon>
    </lineage>
</organism>
<dbReference type="PANTHER" id="PTHR39560:SF1">
    <property type="entry name" value="PROTEIN ADENYLYLTRANSFERASE FIC-RELATED"/>
    <property type="match status" value="1"/>
</dbReference>
<dbReference type="Pfam" id="PF02661">
    <property type="entry name" value="Fic"/>
    <property type="match status" value="1"/>
</dbReference>
<accession>A0A1E3A5X8</accession>
<dbReference type="RefSeq" id="WP_242879829.1">
    <property type="nucleotide sequence ID" value="NZ_MCGH01000003.1"/>
</dbReference>
<evidence type="ECO:0000256" key="1">
    <source>
        <dbReference type="ARBA" id="ARBA00022679"/>
    </source>
</evidence>
<dbReference type="InterPro" id="IPR036597">
    <property type="entry name" value="Fido-like_dom_sf"/>
</dbReference>
<dbReference type="GO" id="GO:0070733">
    <property type="term" value="F:AMPylase activity"/>
    <property type="evidence" value="ECO:0007669"/>
    <property type="project" value="UniProtKB-EC"/>
</dbReference>
<protein>
    <recommendedName>
        <fullName evidence="5">protein adenylyltransferase</fullName>
        <ecNumber evidence="5">2.7.7.108</ecNumber>
    </recommendedName>
</protein>
<evidence type="ECO:0000256" key="6">
    <source>
        <dbReference type="ARBA" id="ARBA00047939"/>
    </source>
</evidence>
<evidence type="ECO:0000256" key="4">
    <source>
        <dbReference type="ARBA" id="ARBA00022840"/>
    </source>
</evidence>
<keyword evidence="3" id="KW-0547">Nucleotide-binding</keyword>
<evidence type="ECO:0000313" key="9">
    <source>
        <dbReference type="EMBL" id="ODM04163.1"/>
    </source>
</evidence>
<feature type="domain" description="Fido" evidence="8">
    <location>
        <begin position="50"/>
        <end position="202"/>
    </location>
</feature>
<evidence type="ECO:0000313" key="10">
    <source>
        <dbReference type="Proteomes" id="UP000094067"/>
    </source>
</evidence>
<dbReference type="PATRIC" id="fig|1432052.4.peg.5519"/>
<proteinExistence type="predicted"/>